<proteinExistence type="predicted"/>
<reference evidence="2 3" key="2">
    <citation type="submission" date="2019-05" db="EMBL/GenBank/DDBJ databases">
        <title>Glycomyces buryatensis sp. nov.</title>
        <authorList>
            <person name="Nikitina E."/>
        </authorList>
    </citation>
    <scope>NUCLEOTIDE SEQUENCE [LARGE SCALE GENOMIC DNA]</scope>
    <source>
        <strain evidence="2 3">18</strain>
    </source>
</reference>
<dbReference type="EMBL" id="STGY01000073">
    <property type="protein sequence ID" value="THV35693.1"/>
    <property type="molecule type" value="Genomic_DNA"/>
</dbReference>
<evidence type="ECO:0000313" key="3">
    <source>
        <dbReference type="Proteomes" id="UP000308760"/>
    </source>
</evidence>
<feature type="transmembrane region" description="Helical" evidence="1">
    <location>
        <begin position="98"/>
        <end position="116"/>
    </location>
</feature>
<gene>
    <name evidence="2" type="ORF">FAB82_22725</name>
</gene>
<evidence type="ECO:0000313" key="2">
    <source>
        <dbReference type="EMBL" id="THV35693.1"/>
    </source>
</evidence>
<keyword evidence="1" id="KW-0472">Membrane</keyword>
<keyword evidence="3" id="KW-1185">Reference proteome</keyword>
<name>A0A4S8PVS7_9ACTN</name>
<comment type="caution">
    <text evidence="2">The sequence shown here is derived from an EMBL/GenBank/DDBJ whole genome shotgun (WGS) entry which is preliminary data.</text>
</comment>
<feature type="transmembrane region" description="Helical" evidence="1">
    <location>
        <begin position="66"/>
        <end position="86"/>
    </location>
</feature>
<keyword evidence="1" id="KW-0812">Transmembrane</keyword>
<feature type="transmembrane region" description="Helical" evidence="1">
    <location>
        <begin position="128"/>
        <end position="149"/>
    </location>
</feature>
<reference evidence="3" key="1">
    <citation type="submission" date="2019-04" db="EMBL/GenBank/DDBJ databases">
        <title>Nocardioides xinjiangensis sp. nov.</title>
        <authorList>
            <person name="Liu S."/>
        </authorList>
    </citation>
    <scope>NUCLEOTIDE SEQUENCE [LARGE SCALE GENOMIC DNA]</scope>
    <source>
        <strain evidence="3">18</strain>
    </source>
</reference>
<feature type="transmembrane region" description="Helical" evidence="1">
    <location>
        <begin position="22"/>
        <end position="46"/>
    </location>
</feature>
<evidence type="ECO:0000256" key="1">
    <source>
        <dbReference type="SAM" id="Phobius"/>
    </source>
</evidence>
<dbReference type="Proteomes" id="UP000308760">
    <property type="component" value="Unassembled WGS sequence"/>
</dbReference>
<organism evidence="2 3">
    <name type="scientific">Glycomyces buryatensis</name>
    <dbReference type="NCBI Taxonomy" id="2570927"/>
    <lineage>
        <taxon>Bacteria</taxon>
        <taxon>Bacillati</taxon>
        <taxon>Actinomycetota</taxon>
        <taxon>Actinomycetes</taxon>
        <taxon>Glycomycetales</taxon>
        <taxon>Glycomycetaceae</taxon>
        <taxon>Glycomyces</taxon>
    </lineage>
</organism>
<dbReference type="RefSeq" id="WP_136536850.1">
    <property type="nucleotide sequence ID" value="NZ_STGY01000073.1"/>
</dbReference>
<keyword evidence="1" id="KW-1133">Transmembrane helix</keyword>
<protein>
    <submittedName>
        <fullName evidence="2">Uncharacterized protein</fullName>
    </submittedName>
</protein>
<dbReference type="AlphaFoldDB" id="A0A4S8PVS7"/>
<sequence>MGELTPTSAADLEQAWRSLLDLGASAIDTSFTLVFAAVGVLLLAVIAPGEQGPIQRHINRIKLGRLVNRVSVSILAVFSGIGAELYYSPRLLDAPKAAGGGVVVGLAAIVGGLAILTKNRKKRPRRALLTISAIVTTVLVGGCAIGNAVGEVAG</sequence>
<accession>A0A4S8PVS7</accession>